<accession>A0A1T4PGS7</accession>
<evidence type="ECO:0000256" key="2">
    <source>
        <dbReference type="ARBA" id="ARBA00022649"/>
    </source>
</evidence>
<evidence type="ECO:0000256" key="1">
    <source>
        <dbReference type="ARBA" id="ARBA00007521"/>
    </source>
</evidence>
<evidence type="ECO:0000313" key="4">
    <source>
        <dbReference type="Proteomes" id="UP000189933"/>
    </source>
</evidence>
<dbReference type="InterPro" id="IPR011067">
    <property type="entry name" value="Plasmid_toxin/cell-grow_inhib"/>
</dbReference>
<dbReference type="SUPFAM" id="SSF50118">
    <property type="entry name" value="Cell growth inhibitor/plasmid maintenance toxic component"/>
    <property type="match status" value="1"/>
</dbReference>
<gene>
    <name evidence="3" type="ORF">SAMN02745885_01279</name>
</gene>
<comment type="similarity">
    <text evidence="1">Belongs to the PemK/MazF family.</text>
</comment>
<dbReference type="GO" id="GO:0003677">
    <property type="term" value="F:DNA binding"/>
    <property type="evidence" value="ECO:0007669"/>
    <property type="project" value="InterPro"/>
</dbReference>
<dbReference type="GO" id="GO:0006402">
    <property type="term" value="P:mRNA catabolic process"/>
    <property type="evidence" value="ECO:0007669"/>
    <property type="project" value="TreeGrafter"/>
</dbReference>
<dbReference type="GO" id="GO:0016075">
    <property type="term" value="P:rRNA catabolic process"/>
    <property type="evidence" value="ECO:0007669"/>
    <property type="project" value="TreeGrafter"/>
</dbReference>
<dbReference type="EMBL" id="FUXM01000011">
    <property type="protein sequence ID" value="SJZ90764.1"/>
    <property type="molecule type" value="Genomic_DNA"/>
</dbReference>
<dbReference type="InterPro" id="IPR003477">
    <property type="entry name" value="PemK-like"/>
</dbReference>
<dbReference type="Gene3D" id="2.30.30.110">
    <property type="match status" value="1"/>
</dbReference>
<protein>
    <submittedName>
        <fullName evidence="3">PemK-like, MazF-like toxin of type II toxin-antitoxin system</fullName>
    </submittedName>
</protein>
<proteinExistence type="inferred from homology"/>
<dbReference type="AlphaFoldDB" id="A0A1T4PGS7"/>
<sequence length="139" mass="15307">MVRLEEVFQPRRGDVFQLPLGVEQTLPRGCHRVVVIQGEIANKFSPTITVIPLSANSRLKNILFSAPITPGGQNGLNKECVALCLQIRTLSRRHFTPANFIGSLSEEDMAKIDTILAFTLGLNQKGKTEKMQKTAEFGG</sequence>
<keyword evidence="2" id="KW-1277">Toxin-antitoxin system</keyword>
<dbReference type="Proteomes" id="UP000189933">
    <property type="component" value="Unassembled WGS sequence"/>
</dbReference>
<dbReference type="PANTHER" id="PTHR33988">
    <property type="entry name" value="ENDORIBONUCLEASE MAZF-RELATED"/>
    <property type="match status" value="1"/>
</dbReference>
<organism evidence="3 4">
    <name type="scientific">Carboxydocella sporoproducens DSM 16521</name>
    <dbReference type="NCBI Taxonomy" id="1121270"/>
    <lineage>
        <taxon>Bacteria</taxon>
        <taxon>Bacillati</taxon>
        <taxon>Bacillota</taxon>
        <taxon>Clostridia</taxon>
        <taxon>Eubacteriales</taxon>
        <taxon>Clostridiales Family XVI. Incertae Sedis</taxon>
        <taxon>Carboxydocella</taxon>
    </lineage>
</organism>
<reference evidence="4" key="1">
    <citation type="submission" date="2017-02" db="EMBL/GenBank/DDBJ databases">
        <authorList>
            <person name="Varghese N."/>
            <person name="Submissions S."/>
        </authorList>
    </citation>
    <scope>NUCLEOTIDE SEQUENCE [LARGE SCALE GENOMIC DNA]</scope>
    <source>
        <strain evidence="4">DSM 16521</strain>
    </source>
</reference>
<name>A0A1T4PGS7_9FIRM</name>
<dbReference type="PANTHER" id="PTHR33988:SF2">
    <property type="entry name" value="ENDORIBONUCLEASE MAZF"/>
    <property type="match status" value="1"/>
</dbReference>
<dbReference type="Pfam" id="PF02452">
    <property type="entry name" value="PemK_toxin"/>
    <property type="match status" value="1"/>
</dbReference>
<dbReference type="GO" id="GO:0004521">
    <property type="term" value="F:RNA endonuclease activity"/>
    <property type="evidence" value="ECO:0007669"/>
    <property type="project" value="TreeGrafter"/>
</dbReference>
<evidence type="ECO:0000313" key="3">
    <source>
        <dbReference type="EMBL" id="SJZ90764.1"/>
    </source>
</evidence>
<keyword evidence="4" id="KW-1185">Reference proteome</keyword>